<keyword evidence="3" id="KW-1185">Reference proteome</keyword>
<evidence type="ECO:0000256" key="1">
    <source>
        <dbReference type="SAM" id="Phobius"/>
    </source>
</evidence>
<proteinExistence type="predicted"/>
<evidence type="ECO:0000313" key="3">
    <source>
        <dbReference type="Proteomes" id="UP001314229"/>
    </source>
</evidence>
<comment type="caution">
    <text evidence="2">The sequence shown here is derived from an EMBL/GenBank/DDBJ whole genome shotgun (WGS) entry which is preliminary data.</text>
</comment>
<name>A0AAV1Q6D2_SCOSC</name>
<keyword evidence="1" id="KW-0472">Membrane</keyword>
<accession>A0AAV1Q6D2</accession>
<evidence type="ECO:0000313" key="2">
    <source>
        <dbReference type="EMBL" id="CAK6980022.1"/>
    </source>
</evidence>
<dbReference type="AlphaFoldDB" id="A0AAV1Q6D2"/>
<keyword evidence="1" id="KW-1133">Transmembrane helix</keyword>
<feature type="transmembrane region" description="Helical" evidence="1">
    <location>
        <begin position="101"/>
        <end position="120"/>
    </location>
</feature>
<dbReference type="EMBL" id="CAWUFR010000636">
    <property type="protein sequence ID" value="CAK6980022.1"/>
    <property type="molecule type" value="Genomic_DNA"/>
</dbReference>
<reference evidence="2 3" key="1">
    <citation type="submission" date="2024-01" db="EMBL/GenBank/DDBJ databases">
        <authorList>
            <person name="Alioto T."/>
            <person name="Alioto T."/>
            <person name="Gomez Garrido J."/>
        </authorList>
    </citation>
    <scope>NUCLEOTIDE SEQUENCE [LARGE SCALE GENOMIC DNA]</scope>
</reference>
<organism evidence="2 3">
    <name type="scientific">Scomber scombrus</name>
    <name type="common">Atlantic mackerel</name>
    <name type="synonym">Scomber vernalis</name>
    <dbReference type="NCBI Taxonomy" id="13677"/>
    <lineage>
        <taxon>Eukaryota</taxon>
        <taxon>Metazoa</taxon>
        <taxon>Chordata</taxon>
        <taxon>Craniata</taxon>
        <taxon>Vertebrata</taxon>
        <taxon>Euteleostomi</taxon>
        <taxon>Actinopterygii</taxon>
        <taxon>Neopterygii</taxon>
        <taxon>Teleostei</taxon>
        <taxon>Neoteleostei</taxon>
        <taxon>Acanthomorphata</taxon>
        <taxon>Pelagiaria</taxon>
        <taxon>Scombriformes</taxon>
        <taxon>Scombridae</taxon>
        <taxon>Scomber</taxon>
    </lineage>
</organism>
<dbReference type="Proteomes" id="UP001314229">
    <property type="component" value="Unassembled WGS sequence"/>
</dbReference>
<gene>
    <name evidence="2" type="ORF">FSCOSCO3_A027254</name>
</gene>
<protein>
    <submittedName>
        <fullName evidence="2">Uncharacterized protein</fullName>
    </submittedName>
</protein>
<sequence length="130" mass="14677">MSHQKQQQHGELPVCRAGIRRDRSLRVPPRTQPLDCQAADSTAAILWRKKKKKKSPYRFNGLRGFLRKGANKATIPLFYTSFPNVDGLRGGEYEPNSDNTLIFIVVAVFHGVCAITSSVQHNMASKQRLR</sequence>
<keyword evidence="1" id="KW-0812">Transmembrane</keyword>